<dbReference type="EMBL" id="LCMS01000022">
    <property type="protein sequence ID" value="KKU40216.1"/>
    <property type="molecule type" value="Genomic_DNA"/>
</dbReference>
<name>A0A0G1Q5A0_9BACT</name>
<protein>
    <submittedName>
        <fullName evidence="2">Uncharacterized protein</fullName>
    </submittedName>
</protein>
<evidence type="ECO:0000313" key="2">
    <source>
        <dbReference type="EMBL" id="KKU40216.1"/>
    </source>
</evidence>
<proteinExistence type="predicted"/>
<dbReference type="Proteomes" id="UP000034795">
    <property type="component" value="Unassembled WGS sequence"/>
</dbReference>
<reference evidence="2 3" key="1">
    <citation type="journal article" date="2015" name="Nature">
        <title>rRNA introns, odd ribosomes, and small enigmatic genomes across a large radiation of phyla.</title>
        <authorList>
            <person name="Brown C.T."/>
            <person name="Hug L.A."/>
            <person name="Thomas B.C."/>
            <person name="Sharon I."/>
            <person name="Castelle C.J."/>
            <person name="Singh A."/>
            <person name="Wilkins M.J."/>
            <person name="Williams K.H."/>
            <person name="Banfield J.F."/>
        </authorList>
    </citation>
    <scope>NUCLEOTIDE SEQUENCE [LARGE SCALE GENOMIC DNA]</scope>
</reference>
<dbReference type="STRING" id="1618994.UX57_C0022G0015"/>
<evidence type="ECO:0000256" key="1">
    <source>
        <dbReference type="SAM" id="Phobius"/>
    </source>
</evidence>
<sequence length="243" mass="27487">MKDHHAITFPRMGFILLVIFILIGTWHFLFEDDPDHLFLVSSEGHCLVEATRVGDVKITLEERENVIISFLSIPMCTLTLEGQGILTRATLRSARPDQETSFHLWEYKPDWMAWQMQEETYEENEFFVMEKSLISQSVSWALGVKEEREITTQARHLLSSLVQASPEESVGYRAAVTQSKGEEDFIVVDDFFETGGCGGEVLATSDVVITSLEEAIEGGVERVVIKWFLKDGCLAGEKIHAKK</sequence>
<keyword evidence="1" id="KW-1133">Transmembrane helix</keyword>
<keyword evidence="1" id="KW-0812">Transmembrane</keyword>
<keyword evidence="1" id="KW-0472">Membrane</keyword>
<evidence type="ECO:0000313" key="3">
    <source>
        <dbReference type="Proteomes" id="UP000034795"/>
    </source>
</evidence>
<feature type="transmembrane region" description="Helical" evidence="1">
    <location>
        <begin position="12"/>
        <end position="30"/>
    </location>
</feature>
<organism evidence="2 3">
    <name type="scientific">Candidatus Uhrbacteria bacterium GW2011_GWE2_46_68</name>
    <dbReference type="NCBI Taxonomy" id="1618994"/>
    <lineage>
        <taxon>Bacteria</taxon>
        <taxon>Candidatus Uhriibacteriota</taxon>
    </lineage>
</organism>
<comment type="caution">
    <text evidence="2">The sequence shown here is derived from an EMBL/GenBank/DDBJ whole genome shotgun (WGS) entry which is preliminary data.</text>
</comment>
<gene>
    <name evidence="2" type="ORF">UX57_C0022G0015</name>
</gene>
<dbReference type="AlphaFoldDB" id="A0A0G1Q5A0"/>
<accession>A0A0G1Q5A0</accession>